<evidence type="ECO:0000256" key="4">
    <source>
        <dbReference type="ARBA" id="ARBA00023180"/>
    </source>
</evidence>
<keyword evidence="3 5" id="KW-0472">Membrane</keyword>
<dbReference type="PANTHER" id="PTHR12080:SF46">
    <property type="entry name" value="SLAM FAMILY MEMBER 7"/>
    <property type="match status" value="1"/>
</dbReference>
<evidence type="ECO:0000256" key="6">
    <source>
        <dbReference type="SAM" id="SignalP"/>
    </source>
</evidence>
<dbReference type="InterPro" id="IPR015631">
    <property type="entry name" value="CD2/SLAM_rcpt"/>
</dbReference>
<evidence type="ECO:0000256" key="3">
    <source>
        <dbReference type="ARBA" id="ARBA00023136"/>
    </source>
</evidence>
<name>A0ABN9ZN86_PIPNA</name>
<dbReference type="EMBL" id="OY882875">
    <property type="protein sequence ID" value="CAK6439761.1"/>
    <property type="molecule type" value="Genomic_DNA"/>
</dbReference>
<gene>
    <name evidence="8" type="ORF">MPIPNATIZW_LOCUS8067</name>
</gene>
<accession>A0ABN9ZN86</accession>
<evidence type="ECO:0000256" key="5">
    <source>
        <dbReference type="SAM" id="Phobius"/>
    </source>
</evidence>
<keyword evidence="2 6" id="KW-0732">Signal</keyword>
<organism evidence="8 9">
    <name type="scientific">Pipistrellus nathusii</name>
    <name type="common">Nathusius' pipistrelle</name>
    <dbReference type="NCBI Taxonomy" id="59473"/>
    <lineage>
        <taxon>Eukaryota</taxon>
        <taxon>Metazoa</taxon>
        <taxon>Chordata</taxon>
        <taxon>Craniata</taxon>
        <taxon>Vertebrata</taxon>
        <taxon>Euteleostomi</taxon>
        <taxon>Mammalia</taxon>
        <taxon>Eutheria</taxon>
        <taxon>Laurasiatheria</taxon>
        <taxon>Chiroptera</taxon>
        <taxon>Yangochiroptera</taxon>
        <taxon>Vespertilionidae</taxon>
        <taxon>Pipistrellus</taxon>
    </lineage>
</organism>
<feature type="domain" description="Ig-like" evidence="7">
    <location>
        <begin position="135"/>
        <end position="215"/>
    </location>
</feature>
<proteinExistence type="predicted"/>
<keyword evidence="5" id="KW-1133">Transmembrane helix</keyword>
<reference evidence="8" key="1">
    <citation type="submission" date="2023-12" db="EMBL/GenBank/DDBJ databases">
        <authorList>
            <person name="Brown T."/>
        </authorList>
    </citation>
    <scope>NUCLEOTIDE SEQUENCE</scope>
</reference>
<dbReference type="PROSITE" id="PS50835">
    <property type="entry name" value="IG_LIKE"/>
    <property type="match status" value="1"/>
</dbReference>
<keyword evidence="5" id="KW-0812">Transmembrane</keyword>
<evidence type="ECO:0000256" key="1">
    <source>
        <dbReference type="ARBA" id="ARBA00004370"/>
    </source>
</evidence>
<feature type="signal peptide" evidence="6">
    <location>
        <begin position="1"/>
        <end position="25"/>
    </location>
</feature>
<comment type="subcellular location">
    <subcellularLocation>
        <location evidence="1">Membrane</location>
    </subcellularLocation>
</comment>
<sequence>MPVSPANFILIFLLCQLMGPTASGAQEELVGGVGGFVIFPLTHSQDRIDSIIWFFGRTTLVTIQPATTNTSDTVIVTNRHNQERVAFSRGNYSLKLSKLSKNDSGDYVVEIHSSSLQKPIIQKYGLRVYEHLSKPRITLGLQNNKNGTCVANLTCFLERGGEDVTYSWKSLGMTSNKSHNGSILPITWRQEEEDMAFICMARNPVSSNSSNPIFARKLCEGVTGDLDSTMALWITLLLIVLVSVLILLTTWRLRVKEKSNEEKRTDMHLEILNCYPPSGETSEYYTISNRNTTIPEENSINSLYSTVQIPLKVEKPHSLPTSPDKSTLFTYEEVI</sequence>
<dbReference type="InterPro" id="IPR013783">
    <property type="entry name" value="Ig-like_fold"/>
</dbReference>
<keyword evidence="9" id="KW-1185">Reference proteome</keyword>
<protein>
    <recommendedName>
        <fullName evidence="7">Ig-like domain-containing protein</fullName>
    </recommendedName>
</protein>
<keyword evidence="4" id="KW-0325">Glycoprotein</keyword>
<feature type="transmembrane region" description="Helical" evidence="5">
    <location>
        <begin position="230"/>
        <end position="251"/>
    </location>
</feature>
<evidence type="ECO:0000259" key="7">
    <source>
        <dbReference type="PROSITE" id="PS50835"/>
    </source>
</evidence>
<dbReference type="InterPro" id="IPR036179">
    <property type="entry name" value="Ig-like_dom_sf"/>
</dbReference>
<dbReference type="Gene3D" id="2.60.40.10">
    <property type="entry name" value="Immunoglobulins"/>
    <property type="match status" value="2"/>
</dbReference>
<dbReference type="InterPro" id="IPR007110">
    <property type="entry name" value="Ig-like_dom"/>
</dbReference>
<evidence type="ECO:0000313" key="8">
    <source>
        <dbReference type="EMBL" id="CAK6439761.1"/>
    </source>
</evidence>
<dbReference type="SUPFAM" id="SSF48726">
    <property type="entry name" value="Immunoglobulin"/>
    <property type="match status" value="2"/>
</dbReference>
<feature type="chain" id="PRO_5045588354" description="Ig-like domain-containing protein" evidence="6">
    <location>
        <begin position="26"/>
        <end position="335"/>
    </location>
</feature>
<dbReference type="PANTHER" id="PTHR12080">
    <property type="entry name" value="SIGNALING LYMPHOCYTIC ACTIVATION MOLECULE"/>
    <property type="match status" value="1"/>
</dbReference>
<dbReference type="Proteomes" id="UP001314169">
    <property type="component" value="Chromosome 18"/>
</dbReference>
<evidence type="ECO:0000256" key="2">
    <source>
        <dbReference type="ARBA" id="ARBA00022729"/>
    </source>
</evidence>
<evidence type="ECO:0000313" key="9">
    <source>
        <dbReference type="Proteomes" id="UP001314169"/>
    </source>
</evidence>